<reference evidence="3" key="1">
    <citation type="submission" date="2016-11" db="EMBL/GenBank/DDBJ databases">
        <title>The genome of Nicotiana attenuata.</title>
        <authorList>
            <person name="Xu S."/>
            <person name="Brockmoeller T."/>
            <person name="Gaquerel E."/>
            <person name="Navarro A."/>
            <person name="Kuhl H."/>
            <person name="Gase K."/>
            <person name="Ling Z."/>
            <person name="Zhou W."/>
            <person name="Kreitzer C."/>
            <person name="Stanke M."/>
            <person name="Tang H."/>
            <person name="Lyons E."/>
            <person name="Pandey P."/>
            <person name="Pandey S.P."/>
            <person name="Timmermann B."/>
            <person name="Baldwin I.T."/>
        </authorList>
    </citation>
    <scope>NUCLEOTIDE SEQUENCE [LARGE SCALE GENOMIC DNA]</scope>
    <source>
        <strain evidence="3">UT</strain>
    </source>
</reference>
<keyword evidence="4" id="KW-1185">Reference proteome</keyword>
<comment type="caution">
    <text evidence="3">The sequence shown here is derived from an EMBL/GenBank/DDBJ whole genome shotgun (WGS) entry which is preliminary data.</text>
</comment>
<dbReference type="InterPro" id="IPR036691">
    <property type="entry name" value="Endo/exonu/phosph_ase_sf"/>
</dbReference>
<dbReference type="SUPFAM" id="SSF56219">
    <property type="entry name" value="DNase I-like"/>
    <property type="match status" value="1"/>
</dbReference>
<protein>
    <recommendedName>
        <fullName evidence="2">Endonuclease/exonuclease/phosphatase domain-containing protein</fullName>
    </recommendedName>
</protein>
<feature type="compositionally biased region" description="Polar residues" evidence="1">
    <location>
        <begin position="55"/>
        <end position="71"/>
    </location>
</feature>
<name>A0A314KPK0_NICAT</name>
<dbReference type="Proteomes" id="UP000187609">
    <property type="component" value="Unassembled WGS sequence"/>
</dbReference>
<dbReference type="AlphaFoldDB" id="A0A314KPK0"/>
<feature type="compositionally biased region" description="Polar residues" evidence="1">
    <location>
        <begin position="1"/>
        <end position="13"/>
    </location>
</feature>
<sequence>MDTSSPLQSSQLELTPIPKRPATPKPRSYFSEYAKPSDESSTNDDTYTGPPEPPNQHTNIISSSNTTNKPSLSADGRGGRPPIERVVEHGVLRSPRTLVFKARKEKRYNLSCPLDLRKYSITIKKLRSPGIYQYTIVMVLTMFVNFWMNQEGTSSSKNSPLNQRRSSNNRNISMSFISWNCCGAGNAGFKRAFRSMLDYHKPNVVALLETRLADHHNIMEYFGFLGQAQVPAQGNSGGMALMWNNDEVNVDQIGGTDQEIHSG</sequence>
<feature type="region of interest" description="Disordered" evidence="1">
    <location>
        <begin position="1"/>
        <end position="86"/>
    </location>
</feature>
<proteinExistence type="predicted"/>
<accession>A0A314KPK0</accession>
<dbReference type="GO" id="GO:0003824">
    <property type="term" value="F:catalytic activity"/>
    <property type="evidence" value="ECO:0007669"/>
    <property type="project" value="InterPro"/>
</dbReference>
<feature type="domain" description="Endonuclease/exonuclease/phosphatase" evidence="2">
    <location>
        <begin position="177"/>
        <end position="246"/>
    </location>
</feature>
<dbReference type="PANTHER" id="PTHR35218">
    <property type="entry name" value="RNASE H DOMAIN-CONTAINING PROTEIN"/>
    <property type="match status" value="1"/>
</dbReference>
<dbReference type="Gene3D" id="3.60.10.10">
    <property type="entry name" value="Endonuclease/exonuclease/phosphatase"/>
    <property type="match status" value="1"/>
</dbReference>
<dbReference type="InterPro" id="IPR005135">
    <property type="entry name" value="Endo/exonuclease/phosphatase"/>
</dbReference>
<organism evidence="3 4">
    <name type="scientific">Nicotiana attenuata</name>
    <name type="common">Coyote tobacco</name>
    <dbReference type="NCBI Taxonomy" id="49451"/>
    <lineage>
        <taxon>Eukaryota</taxon>
        <taxon>Viridiplantae</taxon>
        <taxon>Streptophyta</taxon>
        <taxon>Embryophyta</taxon>
        <taxon>Tracheophyta</taxon>
        <taxon>Spermatophyta</taxon>
        <taxon>Magnoliopsida</taxon>
        <taxon>eudicotyledons</taxon>
        <taxon>Gunneridae</taxon>
        <taxon>Pentapetalae</taxon>
        <taxon>asterids</taxon>
        <taxon>lamiids</taxon>
        <taxon>Solanales</taxon>
        <taxon>Solanaceae</taxon>
        <taxon>Nicotianoideae</taxon>
        <taxon>Nicotianeae</taxon>
        <taxon>Nicotiana</taxon>
    </lineage>
</organism>
<dbReference type="EMBL" id="MJEQ01001444">
    <property type="protein sequence ID" value="OIT30699.1"/>
    <property type="molecule type" value="Genomic_DNA"/>
</dbReference>
<evidence type="ECO:0000313" key="3">
    <source>
        <dbReference type="EMBL" id="OIT30699.1"/>
    </source>
</evidence>
<dbReference type="PANTHER" id="PTHR35218:SF9">
    <property type="entry name" value="ENDONUCLEASE_EXONUCLEASE_PHOSPHATASE DOMAIN-CONTAINING PROTEIN"/>
    <property type="match status" value="1"/>
</dbReference>
<evidence type="ECO:0000256" key="1">
    <source>
        <dbReference type="SAM" id="MobiDB-lite"/>
    </source>
</evidence>
<dbReference type="Pfam" id="PF03372">
    <property type="entry name" value="Exo_endo_phos"/>
    <property type="match status" value="1"/>
</dbReference>
<gene>
    <name evidence="3" type="ORF">A4A49_60788</name>
</gene>
<evidence type="ECO:0000259" key="2">
    <source>
        <dbReference type="Pfam" id="PF03372"/>
    </source>
</evidence>
<dbReference type="Gramene" id="OIT30699">
    <property type="protein sequence ID" value="OIT30699"/>
    <property type="gene ID" value="A4A49_60788"/>
</dbReference>
<evidence type="ECO:0000313" key="4">
    <source>
        <dbReference type="Proteomes" id="UP000187609"/>
    </source>
</evidence>